<evidence type="ECO:0000313" key="7">
    <source>
        <dbReference type="EMBL" id="KAK7575752.1"/>
    </source>
</evidence>
<dbReference type="InterPro" id="IPR050549">
    <property type="entry name" value="MFS_Trehalose_Transporter"/>
</dbReference>
<evidence type="ECO:0000256" key="5">
    <source>
        <dbReference type="SAM" id="Phobius"/>
    </source>
</evidence>
<dbReference type="GO" id="GO:0022857">
    <property type="term" value="F:transmembrane transporter activity"/>
    <property type="evidence" value="ECO:0007669"/>
    <property type="project" value="InterPro"/>
</dbReference>
<keyword evidence="2 5" id="KW-0812">Transmembrane</keyword>
<feature type="transmembrane region" description="Helical" evidence="5">
    <location>
        <begin position="276"/>
        <end position="295"/>
    </location>
</feature>
<feature type="transmembrane region" description="Helical" evidence="5">
    <location>
        <begin position="20"/>
        <end position="38"/>
    </location>
</feature>
<dbReference type="Pfam" id="PF00083">
    <property type="entry name" value="Sugar_tr"/>
    <property type="match status" value="1"/>
</dbReference>
<dbReference type="AlphaFoldDB" id="A0AAN9T6F1"/>
<dbReference type="InterPro" id="IPR005828">
    <property type="entry name" value="MFS_sugar_transport-like"/>
</dbReference>
<evidence type="ECO:0000256" key="3">
    <source>
        <dbReference type="ARBA" id="ARBA00022989"/>
    </source>
</evidence>
<dbReference type="InterPro" id="IPR036259">
    <property type="entry name" value="MFS_trans_sf"/>
</dbReference>
<feature type="transmembrane region" description="Helical" evidence="5">
    <location>
        <begin position="75"/>
        <end position="96"/>
    </location>
</feature>
<dbReference type="SUPFAM" id="SSF103473">
    <property type="entry name" value="MFS general substrate transporter"/>
    <property type="match status" value="1"/>
</dbReference>
<proteinExistence type="predicted"/>
<evidence type="ECO:0000256" key="1">
    <source>
        <dbReference type="ARBA" id="ARBA00004141"/>
    </source>
</evidence>
<feature type="domain" description="Major facilitator superfamily (MFS) profile" evidence="6">
    <location>
        <begin position="1"/>
        <end position="392"/>
    </location>
</feature>
<accession>A0AAN9T6F1</accession>
<keyword evidence="4 5" id="KW-0472">Membrane</keyword>
<feature type="transmembrane region" description="Helical" evidence="5">
    <location>
        <begin position="103"/>
        <end position="126"/>
    </location>
</feature>
<dbReference type="Proteomes" id="UP001367676">
    <property type="component" value="Unassembled WGS sequence"/>
</dbReference>
<name>A0AAN9T6F1_9HEMI</name>
<feature type="transmembrane region" description="Helical" evidence="5">
    <location>
        <begin position="132"/>
        <end position="149"/>
    </location>
</feature>
<feature type="transmembrane region" description="Helical" evidence="5">
    <location>
        <begin position="334"/>
        <end position="354"/>
    </location>
</feature>
<feature type="transmembrane region" description="Helical" evidence="5">
    <location>
        <begin position="211"/>
        <end position="231"/>
    </location>
</feature>
<sequence length="421" mass="47862">MPKHLDRYPDIIVLRDVSWIAGICVLFNPIGSLIAGVLMDHFGRVTTMKLATFLCSLSWLVIASTNNIYCLYGAFIVFGISIGMTPTCVVYVAEICSDKRRCVLLSVFIIFYSTGVMFTYVITYFLHWRTSAWIFMTVSTAICLSLFLLHEPPQWFVKSWNREKAIRVFQITRQITEVDAEKEYEKAAENLHKYVHEKTSFKHIMNSWKPLVIAMVFQLLVQFSGCTMLVACSSSLFGKIKMSFDQDTMGLTYSLAIFISSFFSPFAALFGSRKKIVTISSSFIVGTLLVLMVSLHYELTLLMQICLYGYVFFNVVGTITVVESLPSEIFRLQVRGVMCGIIQAYSTVMQGIIIKVFPDYLAATSVTCVLVTFLVFSIFLVFFGIFILPETKGKTLEQIQEEYFDEKPPKLETEKCCYINP</sequence>
<dbReference type="GO" id="GO:0016020">
    <property type="term" value="C:membrane"/>
    <property type="evidence" value="ECO:0007669"/>
    <property type="project" value="UniProtKB-SubCell"/>
</dbReference>
<evidence type="ECO:0000256" key="2">
    <source>
        <dbReference type="ARBA" id="ARBA00022692"/>
    </source>
</evidence>
<comment type="subcellular location">
    <subcellularLocation>
        <location evidence="1">Membrane</location>
        <topology evidence="1">Multi-pass membrane protein</topology>
    </subcellularLocation>
</comment>
<feature type="transmembrane region" description="Helical" evidence="5">
    <location>
        <begin position="301"/>
        <end position="322"/>
    </location>
</feature>
<reference evidence="7 8" key="1">
    <citation type="submission" date="2024-03" db="EMBL/GenBank/DDBJ databases">
        <title>Adaptation during the transition from Ophiocordyceps entomopathogen to insect associate is accompanied by gene loss and intensified selection.</title>
        <authorList>
            <person name="Ward C.M."/>
            <person name="Onetto C.A."/>
            <person name="Borneman A.R."/>
        </authorList>
    </citation>
    <scope>NUCLEOTIDE SEQUENCE [LARGE SCALE GENOMIC DNA]</scope>
    <source>
        <strain evidence="7">AWRI1</strain>
        <tissue evidence="7">Single Adult Female</tissue>
    </source>
</reference>
<dbReference type="EMBL" id="JBBCAQ010000036">
    <property type="protein sequence ID" value="KAK7575752.1"/>
    <property type="molecule type" value="Genomic_DNA"/>
</dbReference>
<protein>
    <recommendedName>
        <fullName evidence="6">Major facilitator superfamily (MFS) profile domain-containing protein</fullName>
    </recommendedName>
</protein>
<feature type="transmembrane region" description="Helical" evidence="5">
    <location>
        <begin position="251"/>
        <end position="269"/>
    </location>
</feature>
<dbReference type="InterPro" id="IPR020846">
    <property type="entry name" value="MFS_dom"/>
</dbReference>
<gene>
    <name evidence="7" type="ORF">V9T40_012038</name>
</gene>
<keyword evidence="3 5" id="KW-1133">Transmembrane helix</keyword>
<evidence type="ECO:0000256" key="4">
    <source>
        <dbReference type="ARBA" id="ARBA00023136"/>
    </source>
</evidence>
<organism evidence="7 8">
    <name type="scientific">Parthenolecanium corni</name>
    <dbReference type="NCBI Taxonomy" id="536013"/>
    <lineage>
        <taxon>Eukaryota</taxon>
        <taxon>Metazoa</taxon>
        <taxon>Ecdysozoa</taxon>
        <taxon>Arthropoda</taxon>
        <taxon>Hexapoda</taxon>
        <taxon>Insecta</taxon>
        <taxon>Pterygota</taxon>
        <taxon>Neoptera</taxon>
        <taxon>Paraneoptera</taxon>
        <taxon>Hemiptera</taxon>
        <taxon>Sternorrhyncha</taxon>
        <taxon>Coccoidea</taxon>
        <taxon>Coccidae</taxon>
        <taxon>Parthenolecanium</taxon>
    </lineage>
</organism>
<keyword evidence="8" id="KW-1185">Reference proteome</keyword>
<feature type="transmembrane region" description="Helical" evidence="5">
    <location>
        <begin position="360"/>
        <end position="388"/>
    </location>
</feature>
<dbReference type="Gene3D" id="1.20.1250.20">
    <property type="entry name" value="MFS general substrate transporter like domains"/>
    <property type="match status" value="1"/>
</dbReference>
<evidence type="ECO:0000259" key="6">
    <source>
        <dbReference type="PROSITE" id="PS50850"/>
    </source>
</evidence>
<evidence type="ECO:0000313" key="8">
    <source>
        <dbReference type="Proteomes" id="UP001367676"/>
    </source>
</evidence>
<comment type="caution">
    <text evidence="7">The sequence shown here is derived from an EMBL/GenBank/DDBJ whole genome shotgun (WGS) entry which is preliminary data.</text>
</comment>
<dbReference type="PANTHER" id="PTHR48021:SF32">
    <property type="entry name" value="FACILITATED TREHALOSE TRANSPORTER TRET1-2 HOMOLOG-LIKE PROTEIN"/>
    <property type="match status" value="1"/>
</dbReference>
<dbReference type="PROSITE" id="PS50850">
    <property type="entry name" value="MFS"/>
    <property type="match status" value="1"/>
</dbReference>
<dbReference type="PANTHER" id="PTHR48021">
    <property type="match status" value="1"/>
</dbReference>